<sequence length="690" mass="77082">MNKYKSNTLVVLLLTIVFSSLSASVLAQQKPNIIYILVDDLGYGDLGVFFQNQRLKQLPALKSPHLDEMAQSGAILTQHYANAPVCAPSRASLLTGVNQGNAHVRDNQFDKALENNHTMATMLKNAGYATIAIGKWGLQGTDEKQKLNWPAHPLKRGFDDYFGYMRHADGHEHYPVEGIYRGKKEIWANYKEVSEGFEKCYTTDLWTAKAKNYIIGFEKNNKDKKPFFMYLAYDAPHAVLELPTQSYPTGGGLNGGVQWIGQKGKMISTASGTVDSYVHADYANATYDDDNDRKTPNVPWPDTYKRYATAVRRLDDAVGDIRKLLLDLKISDNTLIVFTSDNGPSIESYLPKSYVDVKPTFFQSYGPFDGIKRDCWEGGVRMPAVVVWPKSISAGKVVATPSMLSDWMPTFARAAKTFAPVRSTGVSLLPSLTDIGKQENGLVYSEYFQAGKTPDFKEFEPDHANRKRNQMQFIRVGDFVGVRYDIQSADDNFEIFNVVKDPKQKDNLASQSGFDKLQAQMKAKVLQARISDPEAPRPYDNAAVPGVGLTGNIKKGLKWSFFKGDFDYVPSLSDQAAAKCGTAKSLNSIKTSKGIMVYQTFIKIDKKGLYSFKVSTGGKAFVKLHEANLLDADFNYKAGEVVQRDVILEEGYHPVTIYSVKSQPQQKITLQFKAEPGEWEDLTARNCFYK</sequence>
<dbReference type="Proteomes" id="UP000594759">
    <property type="component" value="Chromosome"/>
</dbReference>
<dbReference type="AlphaFoldDB" id="A0A7S9KZD0"/>
<dbReference type="Pfam" id="PF00884">
    <property type="entry name" value="Sulfatase"/>
    <property type="match status" value="1"/>
</dbReference>
<evidence type="ECO:0000256" key="3">
    <source>
        <dbReference type="SAM" id="SignalP"/>
    </source>
</evidence>
<dbReference type="SUPFAM" id="SSF53649">
    <property type="entry name" value="Alkaline phosphatase-like"/>
    <property type="match status" value="1"/>
</dbReference>
<dbReference type="GO" id="GO:0016740">
    <property type="term" value="F:transferase activity"/>
    <property type="evidence" value="ECO:0007669"/>
    <property type="project" value="UniProtKB-KW"/>
</dbReference>
<dbReference type="InterPro" id="IPR000917">
    <property type="entry name" value="Sulfatase_N"/>
</dbReference>
<dbReference type="InterPro" id="IPR017850">
    <property type="entry name" value="Alkaline_phosphatase_core_sf"/>
</dbReference>
<protein>
    <submittedName>
        <fullName evidence="5">Sulfatase-like hydrolase/transferase</fullName>
    </submittedName>
</protein>
<gene>
    <name evidence="5" type="ORF">IZT61_21805</name>
</gene>
<reference evidence="5 6" key="1">
    <citation type="submission" date="2020-11" db="EMBL/GenBank/DDBJ databases">
        <title>Pedobacter endophytica, an endophytic bacteria isolated form Carex pumila.</title>
        <authorList>
            <person name="Peng Y."/>
            <person name="Jiang L."/>
            <person name="Lee J."/>
        </authorList>
    </citation>
    <scope>NUCLEOTIDE SEQUENCE [LARGE SCALE GENOMIC DNA]</scope>
    <source>
        <strain evidence="5 6">JBR3-12</strain>
    </source>
</reference>
<evidence type="ECO:0000256" key="2">
    <source>
        <dbReference type="ARBA" id="ARBA00022801"/>
    </source>
</evidence>
<dbReference type="RefSeq" id="WP_196099105.1">
    <property type="nucleotide sequence ID" value="NZ_CP064939.1"/>
</dbReference>
<dbReference type="PANTHER" id="PTHR43751:SF3">
    <property type="entry name" value="SULFATASE N-TERMINAL DOMAIN-CONTAINING PROTEIN"/>
    <property type="match status" value="1"/>
</dbReference>
<organism evidence="5 6">
    <name type="scientific">Pedobacter endophyticus</name>
    <dbReference type="NCBI Taxonomy" id="2789740"/>
    <lineage>
        <taxon>Bacteria</taxon>
        <taxon>Pseudomonadati</taxon>
        <taxon>Bacteroidota</taxon>
        <taxon>Sphingobacteriia</taxon>
        <taxon>Sphingobacteriales</taxon>
        <taxon>Sphingobacteriaceae</taxon>
        <taxon>Pedobacter</taxon>
    </lineage>
</organism>
<dbReference type="KEGG" id="pex:IZT61_21805"/>
<feature type="signal peptide" evidence="3">
    <location>
        <begin position="1"/>
        <end position="27"/>
    </location>
</feature>
<keyword evidence="6" id="KW-1185">Reference proteome</keyword>
<dbReference type="InterPro" id="IPR024607">
    <property type="entry name" value="Sulfatase_CS"/>
</dbReference>
<dbReference type="EMBL" id="CP064939">
    <property type="protein sequence ID" value="QPH39639.1"/>
    <property type="molecule type" value="Genomic_DNA"/>
</dbReference>
<proteinExistence type="inferred from homology"/>
<name>A0A7S9KZD0_9SPHI</name>
<feature type="chain" id="PRO_5033021803" evidence="3">
    <location>
        <begin position="28"/>
        <end position="690"/>
    </location>
</feature>
<feature type="domain" description="Sulfatase N-terminal" evidence="4">
    <location>
        <begin position="31"/>
        <end position="415"/>
    </location>
</feature>
<evidence type="ECO:0000313" key="6">
    <source>
        <dbReference type="Proteomes" id="UP000594759"/>
    </source>
</evidence>
<comment type="similarity">
    <text evidence="1">Belongs to the sulfatase family.</text>
</comment>
<keyword evidence="2 5" id="KW-0378">Hydrolase</keyword>
<accession>A0A7S9KZD0</accession>
<keyword evidence="5" id="KW-0808">Transferase</keyword>
<keyword evidence="3" id="KW-0732">Signal</keyword>
<dbReference type="PROSITE" id="PS00523">
    <property type="entry name" value="SULFATASE_1"/>
    <property type="match status" value="1"/>
</dbReference>
<dbReference type="GO" id="GO:0016787">
    <property type="term" value="F:hydrolase activity"/>
    <property type="evidence" value="ECO:0007669"/>
    <property type="project" value="UniProtKB-KW"/>
</dbReference>
<dbReference type="PANTHER" id="PTHR43751">
    <property type="entry name" value="SULFATASE"/>
    <property type="match status" value="1"/>
</dbReference>
<dbReference type="InterPro" id="IPR052701">
    <property type="entry name" value="GAG_Ulvan_Degrading_Sulfatases"/>
</dbReference>
<dbReference type="Gene3D" id="3.40.720.10">
    <property type="entry name" value="Alkaline Phosphatase, subunit A"/>
    <property type="match status" value="1"/>
</dbReference>
<evidence type="ECO:0000256" key="1">
    <source>
        <dbReference type="ARBA" id="ARBA00008779"/>
    </source>
</evidence>
<evidence type="ECO:0000259" key="4">
    <source>
        <dbReference type="Pfam" id="PF00884"/>
    </source>
</evidence>
<evidence type="ECO:0000313" key="5">
    <source>
        <dbReference type="EMBL" id="QPH39639.1"/>
    </source>
</evidence>